<dbReference type="Gene3D" id="3.40.50.1820">
    <property type="entry name" value="alpha/beta hydrolase"/>
    <property type="match status" value="1"/>
</dbReference>
<accession>A0A010T7H2</accession>
<dbReference type="OrthoDB" id="8632294at2"/>
<keyword evidence="1" id="KW-0732">Signal</keyword>
<dbReference type="HOGENOM" id="CLU_074288_0_0_6"/>
<dbReference type="GO" id="GO:0016020">
    <property type="term" value="C:membrane"/>
    <property type="evidence" value="ECO:0007669"/>
    <property type="project" value="TreeGrafter"/>
</dbReference>
<evidence type="ECO:0000259" key="2">
    <source>
        <dbReference type="Pfam" id="PF00561"/>
    </source>
</evidence>
<dbReference type="EMBL" id="AFOY02000015">
    <property type="protein sequence ID" value="EXF93372.1"/>
    <property type="molecule type" value="Genomic_DNA"/>
</dbReference>
<reference evidence="3 4" key="1">
    <citation type="journal article" date="2011" name="J. Bacteriol.">
        <title>Draft genome sequence of the polycyclic aromatic hydrocarbon-degrading, genetically engineered bioluminescent bioreporter Pseudomonas fluorescens HK44.</title>
        <authorList>
            <person name="Chauhan A."/>
            <person name="Layton A.C."/>
            <person name="Williams D.E."/>
            <person name="Smartt A.E."/>
            <person name="Ripp S."/>
            <person name="Karpinets T.V."/>
            <person name="Brown S.D."/>
            <person name="Sayler G.S."/>
        </authorList>
    </citation>
    <scope>NUCLEOTIDE SEQUENCE [LARGE SCALE GENOMIC DNA]</scope>
    <source>
        <strain evidence="3 4">HK44</strain>
    </source>
</reference>
<dbReference type="eggNOG" id="COG2267">
    <property type="taxonomic scope" value="Bacteria"/>
</dbReference>
<sequence>MKAKQTRLLLALTACLSVPLFATAASPVNRISISQGAIKIEAYEQGAGKAIVILPSLGRGAQDYDEVAGYLAKEGFRVLRPEPRGVNGSQGPLNNLTLHDFAADVALLMDHEKTGPAIVVGHAWGSQPARVLTVDRPDLVKGVVMAAASVGKLPPGFSEKPYGRMVEAITGSGNYALPEAQRLRYLQQAFFAPGNDPHPWLTGWYEATHKAEAQARDATPIDLYWSAGSTVPILDLQGGDDAVVIPNILKSMLGDRVEAKTIPGAGHAMAPERPREMAHAIAEFAKRVYADTPVTGQVKGG</sequence>
<dbReference type="RefSeq" id="WP_019690382.1">
    <property type="nucleotide sequence ID" value="NZ_AFOY02000015.1"/>
</dbReference>
<name>A0A010T7H2_PSEFL</name>
<dbReference type="InterPro" id="IPR029058">
    <property type="entry name" value="AB_hydrolase_fold"/>
</dbReference>
<evidence type="ECO:0000313" key="4">
    <source>
        <dbReference type="Proteomes" id="UP000022611"/>
    </source>
</evidence>
<keyword evidence="3" id="KW-0378">Hydrolase</keyword>
<dbReference type="GO" id="GO:0046464">
    <property type="term" value="P:acylglycerol catabolic process"/>
    <property type="evidence" value="ECO:0007669"/>
    <property type="project" value="TreeGrafter"/>
</dbReference>
<dbReference type="SUPFAM" id="SSF53474">
    <property type="entry name" value="alpha/beta-Hydrolases"/>
    <property type="match status" value="1"/>
</dbReference>
<evidence type="ECO:0000256" key="1">
    <source>
        <dbReference type="SAM" id="SignalP"/>
    </source>
</evidence>
<evidence type="ECO:0000313" key="3">
    <source>
        <dbReference type="EMBL" id="EXF93372.1"/>
    </source>
</evidence>
<gene>
    <name evidence="3" type="ORF">HK44_006705</name>
</gene>
<dbReference type="PATRIC" id="fig|1042209.11.peg.3720"/>
<organism evidence="3 4">
    <name type="scientific">Pseudomonas fluorescens HK44</name>
    <dbReference type="NCBI Taxonomy" id="1042209"/>
    <lineage>
        <taxon>Bacteria</taxon>
        <taxon>Pseudomonadati</taxon>
        <taxon>Pseudomonadota</taxon>
        <taxon>Gammaproteobacteria</taxon>
        <taxon>Pseudomonadales</taxon>
        <taxon>Pseudomonadaceae</taxon>
        <taxon>Pseudomonas</taxon>
    </lineage>
</organism>
<dbReference type="AlphaFoldDB" id="A0A010T7H2"/>
<dbReference type="InterPro" id="IPR050266">
    <property type="entry name" value="AB_hydrolase_sf"/>
</dbReference>
<proteinExistence type="predicted"/>
<feature type="chain" id="PRO_5001457412" evidence="1">
    <location>
        <begin position="25"/>
        <end position="301"/>
    </location>
</feature>
<dbReference type="PANTHER" id="PTHR43798:SF5">
    <property type="entry name" value="MONOACYLGLYCEROL LIPASE ABHD6"/>
    <property type="match status" value="1"/>
</dbReference>
<feature type="domain" description="AB hydrolase-1" evidence="2">
    <location>
        <begin position="50"/>
        <end position="148"/>
    </location>
</feature>
<dbReference type="Proteomes" id="UP000022611">
    <property type="component" value="Unassembled WGS sequence"/>
</dbReference>
<dbReference type="Pfam" id="PF00561">
    <property type="entry name" value="Abhydrolase_1"/>
    <property type="match status" value="1"/>
</dbReference>
<dbReference type="PANTHER" id="PTHR43798">
    <property type="entry name" value="MONOACYLGLYCEROL LIPASE"/>
    <property type="match status" value="1"/>
</dbReference>
<feature type="signal peptide" evidence="1">
    <location>
        <begin position="1"/>
        <end position="24"/>
    </location>
</feature>
<dbReference type="InterPro" id="IPR000073">
    <property type="entry name" value="AB_hydrolase_1"/>
</dbReference>
<dbReference type="GO" id="GO:0047372">
    <property type="term" value="F:monoacylglycerol lipase activity"/>
    <property type="evidence" value="ECO:0007669"/>
    <property type="project" value="TreeGrafter"/>
</dbReference>
<comment type="caution">
    <text evidence="3">The sequence shown here is derived from an EMBL/GenBank/DDBJ whole genome shotgun (WGS) entry which is preliminary data.</text>
</comment>
<protein>
    <submittedName>
        <fullName evidence="3">Hydrolase</fullName>
    </submittedName>
</protein>